<dbReference type="OrthoDB" id="9970435at2759"/>
<evidence type="ECO:0000313" key="3">
    <source>
        <dbReference type="EMBL" id="KAF8474483.1"/>
    </source>
</evidence>
<dbReference type="PANTHER" id="PTHR10783:SF103">
    <property type="entry name" value="SOLUTE CARRIER FAMILY 53 MEMBER 1"/>
    <property type="match status" value="1"/>
</dbReference>
<evidence type="ECO:0000259" key="2">
    <source>
        <dbReference type="PROSITE" id="PS51382"/>
    </source>
</evidence>
<comment type="caution">
    <text evidence="3">The sequence shown here is derived from an EMBL/GenBank/DDBJ whole genome shotgun (WGS) entry which is preliminary data.</text>
</comment>
<dbReference type="GO" id="GO:0005794">
    <property type="term" value="C:Golgi apparatus"/>
    <property type="evidence" value="ECO:0007669"/>
    <property type="project" value="TreeGrafter"/>
</dbReference>
<reference evidence="3" key="2">
    <citation type="journal article" date="2020" name="Nat. Commun.">
        <title>Large-scale genome sequencing of mycorrhizal fungi provides insights into the early evolution of symbiotic traits.</title>
        <authorList>
            <person name="Miyauchi S."/>
            <person name="Kiss E."/>
            <person name="Kuo A."/>
            <person name="Drula E."/>
            <person name="Kohler A."/>
            <person name="Sanchez-Garcia M."/>
            <person name="Morin E."/>
            <person name="Andreopoulos B."/>
            <person name="Barry K.W."/>
            <person name="Bonito G."/>
            <person name="Buee M."/>
            <person name="Carver A."/>
            <person name="Chen C."/>
            <person name="Cichocki N."/>
            <person name="Clum A."/>
            <person name="Culley D."/>
            <person name="Crous P.W."/>
            <person name="Fauchery L."/>
            <person name="Girlanda M."/>
            <person name="Hayes R.D."/>
            <person name="Keri Z."/>
            <person name="LaButti K."/>
            <person name="Lipzen A."/>
            <person name="Lombard V."/>
            <person name="Magnuson J."/>
            <person name="Maillard F."/>
            <person name="Murat C."/>
            <person name="Nolan M."/>
            <person name="Ohm R.A."/>
            <person name="Pangilinan J."/>
            <person name="Pereira M.F."/>
            <person name="Perotto S."/>
            <person name="Peter M."/>
            <person name="Pfister S."/>
            <person name="Riley R."/>
            <person name="Sitrit Y."/>
            <person name="Stielow J.B."/>
            <person name="Szollosi G."/>
            <person name="Zifcakova L."/>
            <person name="Stursova M."/>
            <person name="Spatafora J.W."/>
            <person name="Tedersoo L."/>
            <person name="Vaario L.M."/>
            <person name="Yamada A."/>
            <person name="Yan M."/>
            <person name="Wang P."/>
            <person name="Xu J."/>
            <person name="Bruns T."/>
            <person name="Baldrian P."/>
            <person name="Vilgalys R."/>
            <person name="Dunand C."/>
            <person name="Henrissat B."/>
            <person name="Grigoriev I.V."/>
            <person name="Hibbett D."/>
            <person name="Nagy L.G."/>
            <person name="Martin F.M."/>
        </authorList>
    </citation>
    <scope>NUCLEOTIDE SEQUENCE</scope>
    <source>
        <strain evidence="3">Prilba</strain>
    </source>
</reference>
<dbReference type="GO" id="GO:0005886">
    <property type="term" value="C:plasma membrane"/>
    <property type="evidence" value="ECO:0007669"/>
    <property type="project" value="TreeGrafter"/>
</dbReference>
<dbReference type="InterPro" id="IPR004331">
    <property type="entry name" value="SPX_dom"/>
</dbReference>
<dbReference type="GO" id="GO:0016036">
    <property type="term" value="P:cellular response to phosphate starvation"/>
    <property type="evidence" value="ECO:0007669"/>
    <property type="project" value="TreeGrafter"/>
</dbReference>
<evidence type="ECO:0000256" key="1">
    <source>
        <dbReference type="SAM" id="MobiDB-lite"/>
    </source>
</evidence>
<protein>
    <submittedName>
        <fullName evidence="3">SPX domain-containing protein</fullName>
    </submittedName>
</protein>
<feature type="compositionally biased region" description="Polar residues" evidence="1">
    <location>
        <begin position="127"/>
        <end position="138"/>
    </location>
</feature>
<feature type="compositionally biased region" description="Basic and acidic residues" evidence="1">
    <location>
        <begin position="87"/>
        <end position="115"/>
    </location>
</feature>
<dbReference type="AlphaFoldDB" id="A0A9P5K2E9"/>
<organism evidence="3 4">
    <name type="scientific">Russula ochroleuca</name>
    <dbReference type="NCBI Taxonomy" id="152965"/>
    <lineage>
        <taxon>Eukaryota</taxon>
        <taxon>Fungi</taxon>
        <taxon>Dikarya</taxon>
        <taxon>Basidiomycota</taxon>
        <taxon>Agaricomycotina</taxon>
        <taxon>Agaricomycetes</taxon>
        <taxon>Russulales</taxon>
        <taxon>Russulaceae</taxon>
        <taxon>Russula</taxon>
    </lineage>
</organism>
<accession>A0A9P5K2E9</accession>
<feature type="compositionally biased region" description="Acidic residues" evidence="1">
    <location>
        <begin position="69"/>
        <end position="82"/>
    </location>
</feature>
<reference evidence="3" key="1">
    <citation type="submission" date="2019-10" db="EMBL/GenBank/DDBJ databases">
        <authorList>
            <consortium name="DOE Joint Genome Institute"/>
            <person name="Kuo A."/>
            <person name="Miyauchi S."/>
            <person name="Kiss E."/>
            <person name="Drula E."/>
            <person name="Kohler A."/>
            <person name="Sanchez-Garcia M."/>
            <person name="Andreopoulos B."/>
            <person name="Barry K.W."/>
            <person name="Bonito G."/>
            <person name="Buee M."/>
            <person name="Carver A."/>
            <person name="Chen C."/>
            <person name="Cichocki N."/>
            <person name="Clum A."/>
            <person name="Culley D."/>
            <person name="Crous P.W."/>
            <person name="Fauchery L."/>
            <person name="Girlanda M."/>
            <person name="Hayes R."/>
            <person name="Keri Z."/>
            <person name="LaButti K."/>
            <person name="Lipzen A."/>
            <person name="Lombard V."/>
            <person name="Magnuson J."/>
            <person name="Maillard F."/>
            <person name="Morin E."/>
            <person name="Murat C."/>
            <person name="Nolan M."/>
            <person name="Ohm R."/>
            <person name="Pangilinan J."/>
            <person name="Pereira M."/>
            <person name="Perotto S."/>
            <person name="Peter M."/>
            <person name="Riley R."/>
            <person name="Sitrit Y."/>
            <person name="Stielow B."/>
            <person name="Szollosi G."/>
            <person name="Zifcakova L."/>
            <person name="Stursova M."/>
            <person name="Spatafora J.W."/>
            <person name="Tedersoo L."/>
            <person name="Vaario L.-M."/>
            <person name="Yamada A."/>
            <person name="Yan M."/>
            <person name="Wang P."/>
            <person name="Xu J."/>
            <person name="Bruns T."/>
            <person name="Baldrian P."/>
            <person name="Vilgalys R."/>
            <person name="Henrissat B."/>
            <person name="Grigoriev I.V."/>
            <person name="Hibbett D."/>
            <person name="Nagy L.G."/>
            <person name="Martin F.M."/>
        </authorList>
    </citation>
    <scope>NUCLEOTIDE SEQUENCE</scope>
    <source>
        <strain evidence="3">Prilba</strain>
    </source>
</reference>
<gene>
    <name evidence="3" type="ORF">DFH94DRAFT_132935</name>
</gene>
<feature type="region of interest" description="Disordered" evidence="1">
    <location>
        <begin position="43"/>
        <end position="150"/>
    </location>
</feature>
<dbReference type="PANTHER" id="PTHR10783">
    <property type="entry name" value="XENOTROPIC AND POLYTROPIC RETROVIRUS RECEPTOR 1-RELATED"/>
    <property type="match status" value="1"/>
</dbReference>
<dbReference type="GO" id="GO:0000822">
    <property type="term" value="F:inositol hexakisphosphate binding"/>
    <property type="evidence" value="ECO:0007669"/>
    <property type="project" value="TreeGrafter"/>
</dbReference>
<evidence type="ECO:0000313" key="4">
    <source>
        <dbReference type="Proteomes" id="UP000759537"/>
    </source>
</evidence>
<sequence>MKFARYLDNAQAPEWKRAYIDYRSLKKRITAIRRAHGVDTGDQVNLLSESESDPFARVSPASAHRSDEQDITDEGHEADDETNAYSGRHEQQTDLDTRADPIELKEIKRRMDGPSKVDTAPGKGVASGSQQTPETKQSALPPLHPSPQDGLRRRTTARFLQSRSASSFSSTNPPTLTQVLEPMSPVQLEFFNKLNAELSKIESFFIEKEAEARVRSLQLRGQLEELKDHRRLFHDAHPDFEATLPFIPSSGSRTSALMNYVLRLWHRSTDTDNKAPNANVARESHTRHLSGGAKLDPDEYLHARKQLKRAVLEHYHALEVLNNYRVRPALSC</sequence>
<feature type="region of interest" description="Disordered" evidence="1">
    <location>
        <begin position="273"/>
        <end position="295"/>
    </location>
</feature>
<dbReference type="EMBL" id="WHVB01000017">
    <property type="protein sequence ID" value="KAF8474483.1"/>
    <property type="molecule type" value="Genomic_DNA"/>
</dbReference>
<dbReference type="PROSITE" id="PS51382">
    <property type="entry name" value="SPX"/>
    <property type="match status" value="1"/>
</dbReference>
<name>A0A9P5K2E9_9AGAM</name>
<dbReference type="CDD" id="cd14475">
    <property type="entry name" value="SPX_SYG1_like"/>
    <property type="match status" value="1"/>
</dbReference>
<dbReference type="GO" id="GO:0006817">
    <property type="term" value="P:phosphate ion transport"/>
    <property type="evidence" value="ECO:0007669"/>
    <property type="project" value="TreeGrafter"/>
</dbReference>
<keyword evidence="4" id="KW-1185">Reference proteome</keyword>
<dbReference type="Proteomes" id="UP000759537">
    <property type="component" value="Unassembled WGS sequence"/>
</dbReference>
<proteinExistence type="predicted"/>
<dbReference type="Pfam" id="PF03105">
    <property type="entry name" value="SPX"/>
    <property type="match status" value="1"/>
</dbReference>
<feature type="domain" description="SPX" evidence="2">
    <location>
        <begin position="1"/>
        <end position="332"/>
    </location>
</feature>